<evidence type="ECO:0000313" key="2">
    <source>
        <dbReference type="Proteomes" id="UP000221020"/>
    </source>
</evidence>
<comment type="caution">
    <text evidence="1">The sequence shown here is derived from an EMBL/GenBank/DDBJ whole genome shotgun (WGS) entry which is preliminary data.</text>
</comment>
<dbReference type="RefSeq" id="WP_097897565.1">
    <property type="nucleotide sequence ID" value="NZ_NVOR01000008.1"/>
</dbReference>
<reference evidence="1 2" key="1">
    <citation type="submission" date="2017-09" db="EMBL/GenBank/DDBJ databases">
        <title>Large-scale bioinformatics analysis of Bacillus genomes uncovers conserved roles of natural products in bacterial physiology.</title>
        <authorList>
            <consortium name="Agbiome Team Llc"/>
            <person name="Bleich R.M."/>
            <person name="Grubbs K.J."/>
            <person name="Santa Maria K.C."/>
            <person name="Allen S.E."/>
            <person name="Farag S."/>
            <person name="Shank E.A."/>
            <person name="Bowers A."/>
        </authorList>
    </citation>
    <scope>NUCLEOTIDE SEQUENCE [LARGE SCALE GENOMIC DNA]</scope>
    <source>
        <strain evidence="1 2">AFS092012</strain>
    </source>
</reference>
<dbReference type="AlphaFoldDB" id="A0AA91ZUU6"/>
<accession>A0AA91ZUU6</accession>
<dbReference type="EMBL" id="NVOR01000008">
    <property type="protein sequence ID" value="PED84055.1"/>
    <property type="molecule type" value="Genomic_DNA"/>
</dbReference>
<dbReference type="Proteomes" id="UP000221020">
    <property type="component" value="Unassembled WGS sequence"/>
</dbReference>
<proteinExistence type="predicted"/>
<sequence length="102" mass="12745">MEKSKAERKRDLEIVNLYHKTLTEAELEKLSLNFLEWKEGKLPYYKLTELIHDFHKKNQKIWSMFHNLMNDEFLIFQAKKELNMFTEQDMKKEHYRRWMNFS</sequence>
<name>A0AA91ZUU6_9BACI</name>
<organism evidence="1 2">
    <name type="scientific">Bacillus pseudomycoides</name>
    <dbReference type="NCBI Taxonomy" id="64104"/>
    <lineage>
        <taxon>Bacteria</taxon>
        <taxon>Bacillati</taxon>
        <taxon>Bacillota</taxon>
        <taxon>Bacilli</taxon>
        <taxon>Bacillales</taxon>
        <taxon>Bacillaceae</taxon>
        <taxon>Bacillus</taxon>
        <taxon>Bacillus cereus group</taxon>
    </lineage>
</organism>
<evidence type="ECO:0000313" key="1">
    <source>
        <dbReference type="EMBL" id="PED84055.1"/>
    </source>
</evidence>
<protein>
    <submittedName>
        <fullName evidence="1">Uncharacterized protein</fullName>
    </submittedName>
</protein>
<gene>
    <name evidence="1" type="ORF">CON65_02850</name>
</gene>